<evidence type="ECO:0000313" key="3">
    <source>
        <dbReference type="EMBL" id="MBN7826260.1"/>
    </source>
</evidence>
<comment type="similarity">
    <text evidence="1">Belongs to the universal stress protein A family.</text>
</comment>
<name>A0A939IPV5_9ALTE</name>
<dbReference type="SUPFAM" id="SSF52402">
    <property type="entry name" value="Adenine nucleotide alpha hydrolases-like"/>
    <property type="match status" value="2"/>
</dbReference>
<dbReference type="InterPro" id="IPR006015">
    <property type="entry name" value="Universal_stress_UspA"/>
</dbReference>
<dbReference type="Proteomes" id="UP000664654">
    <property type="component" value="Unassembled WGS sequence"/>
</dbReference>
<dbReference type="PRINTS" id="PR01438">
    <property type="entry name" value="UNVRSLSTRESS"/>
</dbReference>
<comment type="caution">
    <text evidence="3">The sequence shown here is derived from an EMBL/GenBank/DDBJ whole genome shotgun (WGS) entry which is preliminary data.</text>
</comment>
<dbReference type="InterPro" id="IPR006016">
    <property type="entry name" value="UspA"/>
</dbReference>
<dbReference type="CDD" id="cd00293">
    <property type="entry name" value="USP-like"/>
    <property type="match status" value="2"/>
</dbReference>
<dbReference type="Pfam" id="PF00582">
    <property type="entry name" value="Usp"/>
    <property type="match status" value="2"/>
</dbReference>
<evidence type="ECO:0000259" key="2">
    <source>
        <dbReference type="Pfam" id="PF00582"/>
    </source>
</evidence>
<dbReference type="PANTHER" id="PTHR46268:SF6">
    <property type="entry name" value="UNIVERSAL STRESS PROTEIN UP12"/>
    <property type="match status" value="1"/>
</dbReference>
<dbReference type="PANTHER" id="PTHR46268">
    <property type="entry name" value="STRESS RESPONSE PROTEIN NHAX"/>
    <property type="match status" value="1"/>
</dbReference>
<accession>A0A939IPV5</accession>
<gene>
    <name evidence="3" type="ORF">J0A66_13575</name>
</gene>
<feature type="domain" description="UspA" evidence="2">
    <location>
        <begin position="9"/>
        <end position="160"/>
    </location>
</feature>
<sequence>MTESTTPVVLAGIDGSNISHAVADYAGWIAARVDAPLKLLHNLERLETPMVADLTGSIGLGTRETLLEELTEVESRRSKIMLEQGKLMLEEARKRATAFDVQHTILCQRHGGLPETLVDMEEDIRVLVLGVRGEAHDNQQGLGNQLETVIRALHKPVLVVNRNFERPERIMLAYDDSEAAQKALNMLVTSPLYKGMTCHVVHVGKDDQPTEELLGRARQRLEQAGLDVRVAKLKGTPEEELIGYQEQHGIQMIVMGSFGHSRLREMLLGSFTLKMLEKVKIPLLLLR</sequence>
<evidence type="ECO:0000313" key="4">
    <source>
        <dbReference type="Proteomes" id="UP000664654"/>
    </source>
</evidence>
<dbReference type="EMBL" id="JAFKCV010000007">
    <property type="protein sequence ID" value="MBN7826260.1"/>
    <property type="molecule type" value="Genomic_DNA"/>
</dbReference>
<dbReference type="RefSeq" id="WP_206574373.1">
    <property type="nucleotide sequence ID" value="NZ_JAFKCV010000007.1"/>
</dbReference>
<proteinExistence type="inferred from homology"/>
<feature type="domain" description="UspA" evidence="2">
    <location>
        <begin position="168"/>
        <end position="287"/>
    </location>
</feature>
<evidence type="ECO:0000256" key="1">
    <source>
        <dbReference type="ARBA" id="ARBA00008791"/>
    </source>
</evidence>
<keyword evidence="4" id="KW-1185">Reference proteome</keyword>
<protein>
    <submittedName>
        <fullName evidence="3">Universal stress protein</fullName>
    </submittedName>
</protein>
<organism evidence="3 4">
    <name type="scientific">Bowmanella dokdonensis</name>
    <dbReference type="NCBI Taxonomy" id="751969"/>
    <lineage>
        <taxon>Bacteria</taxon>
        <taxon>Pseudomonadati</taxon>
        <taxon>Pseudomonadota</taxon>
        <taxon>Gammaproteobacteria</taxon>
        <taxon>Alteromonadales</taxon>
        <taxon>Alteromonadaceae</taxon>
        <taxon>Bowmanella</taxon>
    </lineage>
</organism>
<reference evidence="3" key="1">
    <citation type="submission" date="2021-03" db="EMBL/GenBank/DDBJ databases">
        <title>novel species isolated from a fishpond in China.</title>
        <authorList>
            <person name="Lu H."/>
            <person name="Cai Z."/>
        </authorList>
    </citation>
    <scope>NUCLEOTIDE SEQUENCE</scope>
    <source>
        <strain evidence="3">JCM 30855</strain>
    </source>
</reference>
<dbReference type="AlphaFoldDB" id="A0A939IPV5"/>
<dbReference type="Gene3D" id="3.40.50.12370">
    <property type="match status" value="1"/>
</dbReference>